<dbReference type="Proteomes" id="UP000475928">
    <property type="component" value="Unassembled WGS sequence"/>
</dbReference>
<comment type="caution">
    <text evidence="1">The sequence shown here is derived from an EMBL/GenBank/DDBJ whole genome shotgun (WGS) entry which is preliminary data.</text>
</comment>
<reference evidence="1 2" key="1">
    <citation type="submission" date="2020-02" db="EMBL/GenBank/DDBJ databases">
        <title>Draft genome sequence of Lactococcus sp. Hs20B0-1.</title>
        <authorList>
            <person name="Noda S."/>
            <person name="Yuki M."/>
            <person name="Ohkuma M."/>
        </authorList>
    </citation>
    <scope>NUCLEOTIDE SEQUENCE [LARGE SCALE GENOMIC DNA]</scope>
    <source>
        <strain evidence="1 2">Hs20B0-1</strain>
    </source>
</reference>
<dbReference type="EMBL" id="BLLH01000009">
    <property type="protein sequence ID" value="GFH41071.1"/>
    <property type="molecule type" value="Genomic_DNA"/>
</dbReference>
<sequence length="67" mass="7515">MFYLVFFAISKTKDTPINSTKTDGEKSYSKVSYEKNTTDFKQQVTVVLDEGNVVDSEGGTVTLERIN</sequence>
<accession>A0A6A0B9D4</accession>
<organism evidence="1 2">
    <name type="scientific">Pseudolactococcus insecticola</name>
    <dbReference type="NCBI Taxonomy" id="2709158"/>
    <lineage>
        <taxon>Bacteria</taxon>
        <taxon>Bacillati</taxon>
        <taxon>Bacillota</taxon>
        <taxon>Bacilli</taxon>
        <taxon>Lactobacillales</taxon>
        <taxon>Streptococcaceae</taxon>
        <taxon>Pseudolactococcus</taxon>
    </lineage>
</organism>
<gene>
    <name evidence="1" type="ORF">Hs20B_14690</name>
</gene>
<evidence type="ECO:0000313" key="1">
    <source>
        <dbReference type="EMBL" id="GFH41071.1"/>
    </source>
</evidence>
<proteinExistence type="predicted"/>
<keyword evidence="2" id="KW-1185">Reference proteome</keyword>
<protein>
    <submittedName>
        <fullName evidence="1">Uncharacterized protein</fullName>
    </submittedName>
</protein>
<name>A0A6A0B9D4_9LACT</name>
<evidence type="ECO:0000313" key="2">
    <source>
        <dbReference type="Proteomes" id="UP000475928"/>
    </source>
</evidence>
<dbReference type="AlphaFoldDB" id="A0A6A0B9D4"/>